<dbReference type="EMBL" id="CP043661">
    <property type="protein sequence ID" value="QNE18080.1"/>
    <property type="molecule type" value="Genomic_DNA"/>
</dbReference>
<evidence type="ECO:0000313" key="3">
    <source>
        <dbReference type="Proteomes" id="UP000515563"/>
    </source>
</evidence>
<keyword evidence="3" id="KW-1185">Reference proteome</keyword>
<dbReference type="InterPro" id="IPR041657">
    <property type="entry name" value="HTH_17"/>
</dbReference>
<evidence type="ECO:0000313" key="2">
    <source>
        <dbReference type="EMBL" id="QNE18080.1"/>
    </source>
</evidence>
<gene>
    <name evidence="2" type="ORF">F1D05_09515</name>
</gene>
<dbReference type="AlphaFoldDB" id="A0A7G6WVR5"/>
<dbReference type="Proteomes" id="UP000515563">
    <property type="component" value="Chromosome"/>
</dbReference>
<dbReference type="InterPro" id="IPR009061">
    <property type="entry name" value="DNA-bd_dom_put_sf"/>
</dbReference>
<dbReference type="RefSeq" id="WP_185446940.1">
    <property type="nucleotide sequence ID" value="NZ_CP043661.1"/>
</dbReference>
<feature type="domain" description="Helix-turn-helix" evidence="1">
    <location>
        <begin position="15"/>
        <end position="63"/>
    </location>
</feature>
<reference evidence="2 3" key="2">
    <citation type="journal article" date="2020" name="Microbiol. Resour. Announc.">
        <title>Antarctic desert soil bacteria exhibit high novel natural product potential, evaluated through long-read genome sequencing and comparative genomics.</title>
        <authorList>
            <person name="Benaud N."/>
            <person name="Edwards R.J."/>
            <person name="Amos T.G."/>
            <person name="D'Agostino P.M."/>
            <person name="Gutierrez-Chavez C."/>
            <person name="Montgomery K."/>
            <person name="Nicetic I."/>
            <person name="Ferrari B.C."/>
        </authorList>
    </citation>
    <scope>NUCLEOTIDE SEQUENCE [LARGE SCALE GENOMIC DNA]</scope>
    <source>
        <strain evidence="2 3">SPB151</strain>
    </source>
</reference>
<dbReference type="SUPFAM" id="SSF46955">
    <property type="entry name" value="Putative DNA-binding domain"/>
    <property type="match status" value="1"/>
</dbReference>
<accession>A0A7G6WVR5</accession>
<dbReference type="Pfam" id="PF12728">
    <property type="entry name" value="HTH_17"/>
    <property type="match status" value="1"/>
</dbReference>
<sequence length="73" mass="8160">MPASLEPAMRRRGALSSKNAAAYIDTTEGTLAQWRHRGEGPPFGRIGRKVFYRVEALDAYLRDHEVDQSGGDR</sequence>
<protein>
    <submittedName>
        <fullName evidence="2">Helix-turn-helix domain-containing protein</fullName>
    </submittedName>
</protein>
<proteinExistence type="predicted"/>
<evidence type="ECO:0000259" key="1">
    <source>
        <dbReference type="Pfam" id="PF12728"/>
    </source>
</evidence>
<dbReference type="KEGG" id="kqi:F1D05_09515"/>
<name>A0A7G6WVR5_9ACTN</name>
<organism evidence="2 3">
    <name type="scientific">Kribbella qitaiheensis</name>
    <dbReference type="NCBI Taxonomy" id="1544730"/>
    <lineage>
        <taxon>Bacteria</taxon>
        <taxon>Bacillati</taxon>
        <taxon>Actinomycetota</taxon>
        <taxon>Actinomycetes</taxon>
        <taxon>Propionibacteriales</taxon>
        <taxon>Kribbellaceae</taxon>
        <taxon>Kribbella</taxon>
    </lineage>
</organism>
<reference evidence="3" key="1">
    <citation type="submission" date="2019-09" db="EMBL/GenBank/DDBJ databases">
        <title>Antimicrobial potential of Antarctic Bacteria.</title>
        <authorList>
            <person name="Benaud N."/>
            <person name="Edwards R.J."/>
            <person name="Ferrari B.C."/>
        </authorList>
    </citation>
    <scope>NUCLEOTIDE SEQUENCE [LARGE SCALE GENOMIC DNA]</scope>
    <source>
        <strain evidence="3">SPB151</strain>
    </source>
</reference>